<feature type="domain" description="TIR" evidence="1">
    <location>
        <begin position="1"/>
        <end position="134"/>
    </location>
</feature>
<dbReference type="EMBL" id="CP020880">
    <property type="protein sequence ID" value="ART78503.1"/>
    <property type="molecule type" value="Genomic_DNA"/>
</dbReference>
<organism evidence="2 3">
    <name type="scientific">Sutcliffiella horikoshii</name>
    <dbReference type="NCBI Taxonomy" id="79883"/>
    <lineage>
        <taxon>Bacteria</taxon>
        <taxon>Bacillati</taxon>
        <taxon>Bacillota</taxon>
        <taxon>Bacilli</taxon>
        <taxon>Bacillales</taxon>
        <taxon>Bacillaceae</taxon>
        <taxon>Sutcliffiella</taxon>
    </lineage>
</organism>
<proteinExistence type="predicted"/>
<dbReference type="InterPro" id="IPR000157">
    <property type="entry name" value="TIR_dom"/>
</dbReference>
<gene>
    <name evidence="2" type="ORF">B4U37_01955</name>
</gene>
<evidence type="ECO:0000313" key="3">
    <source>
        <dbReference type="Proteomes" id="UP000195573"/>
    </source>
</evidence>
<dbReference type="Proteomes" id="UP000195573">
    <property type="component" value="Chromosome"/>
</dbReference>
<dbReference type="SUPFAM" id="SSF52200">
    <property type="entry name" value="Toll/Interleukin receptor TIR domain"/>
    <property type="match status" value="1"/>
</dbReference>
<accession>A0ABN4ZJ71</accession>
<sequence>MFISHSSKDEPICTAFVHLLEVLGVPETNILYSSSERFGIPADMNIFDYLRSSIVENFIVYYMLSDNYYESVYCLNEMGAVWVNQNDFSIYLLPNMSKSIVGVIDSNKKGYRLDNAINLNQLREKISRDFNNNISNNKWDEEKEKFLKIVYEFA</sequence>
<keyword evidence="3" id="KW-1185">Reference proteome</keyword>
<dbReference type="InterPro" id="IPR035897">
    <property type="entry name" value="Toll_tir_struct_dom_sf"/>
</dbReference>
<evidence type="ECO:0000259" key="1">
    <source>
        <dbReference type="PROSITE" id="PS50104"/>
    </source>
</evidence>
<name>A0ABN4ZJ71_9BACI</name>
<dbReference type="Gene3D" id="3.40.50.10140">
    <property type="entry name" value="Toll/interleukin-1 receptor homology (TIR) domain"/>
    <property type="match status" value="1"/>
</dbReference>
<protein>
    <submittedName>
        <fullName evidence="2">TIR domain-containing protein</fullName>
    </submittedName>
</protein>
<evidence type="ECO:0000313" key="2">
    <source>
        <dbReference type="EMBL" id="ART78503.1"/>
    </source>
</evidence>
<reference evidence="2 3" key="1">
    <citation type="submission" date="2017-04" db="EMBL/GenBank/DDBJ databases">
        <title>Complete Genome Sequence of the Bacillus horikoshii 20a strain from Cuatro Cienegas, Coahuila, Mexico.</title>
        <authorList>
            <person name="Zarza E."/>
            <person name="Alcaraz L.D."/>
            <person name="Aguilar-Salinas B."/>
            <person name="Islas A."/>
            <person name="Olmedo-Alvarez G."/>
        </authorList>
    </citation>
    <scope>NUCLEOTIDE SEQUENCE [LARGE SCALE GENOMIC DNA]</scope>
    <source>
        <strain evidence="2 3">20a</strain>
    </source>
</reference>
<dbReference type="PROSITE" id="PS50104">
    <property type="entry name" value="TIR"/>
    <property type="match status" value="1"/>
</dbReference>